<evidence type="ECO:0000313" key="2">
    <source>
        <dbReference type="EMBL" id="MDT0613899.1"/>
    </source>
</evidence>
<accession>A0ABU3AUR5</accession>
<sequence>MISPAGIPQFTGDFDQLDKDVSSLRSDAIGIRDGGSDVHSRFQMLEAFYTAPEAETLFATTQPVMDKADTFAAKLETVADALDTFAIEARPLAKRLEQLKADAIAFVNSVDGDDVWTEDEDKVDQNRQLLDDVTAAQFAFQESERRAATKISAIVGGPKFVADNGSGLIRFDTVRYGYEADLLEEAEDLPWGTPEDQTYEAWSLGWFGHGAKSLFWDGIYKDGIEAGAKGLWDLVTGDSEAWSGLKDVVTGIGLYTMTPYDAFMDWAVGPDEESADEARAKKATKEFGKALVAWDMWQENPARATGTVVFNALTLGAGPLATASKASKGGTAGKAAGVAAKAGMFMDPVYVGLRASSTAVGKLPKISELTSRTTGVTGATADVQRVHSVIELDDGSKVVLENGEFVPYDKHGEAISDTPKQERYAAAEPAPEQVAPRREQELAGVGAMSRTSDATAHAGDTLPPGAGRDTHTSPSGAGMPRGSTGEAVSSVGAGHAVGSHVPGSGGGTTSDGHMGNGSGSRGNGGPDDLGRPGGEASGAGIDGAADAAGSGLPRQYTDSQRPSFMGNGPNPYGPRGSLTLEQIEEIQVYRANHEPGYRKQYYRKNGTRLDVELHDESGHTPPQLTQVPDNGLWIRAKDAPEPPKPHYIDAEYIRVGADTVTSAERLRVLQEAAWERHAAVQYDNLVADWKAQTGAAHGMHGTVDTAAQWGEAKGAYKESHTAMRDATEAFGEKAAEYHYIAENHPDFKKQTLLGPRNGNDQFDQVWKHEDGRIVVIEAKSSPDTELGRRTLPGGRQVSQGSKEYFYDILAAMEKRGEYDLVEDMEKAIGGGKLDYVVIRGERNAGTYTGYRYRRFDISRGTLP</sequence>
<feature type="region of interest" description="Disordered" evidence="1">
    <location>
        <begin position="410"/>
        <end position="577"/>
    </location>
</feature>
<reference evidence="2" key="1">
    <citation type="submission" date="2024-05" db="EMBL/GenBank/DDBJ databases">
        <title>30 novel species of actinomycetes from the DSMZ collection.</title>
        <authorList>
            <person name="Nouioui I."/>
        </authorList>
    </citation>
    <scope>NUCLEOTIDE SEQUENCE</scope>
    <source>
        <strain evidence="2">DSM 40712</strain>
    </source>
</reference>
<feature type="compositionally biased region" description="Gly residues" evidence="1">
    <location>
        <begin position="503"/>
        <end position="541"/>
    </location>
</feature>
<dbReference type="CDD" id="cd20739">
    <property type="entry name" value="PoNe_DUF637"/>
    <property type="match status" value="1"/>
</dbReference>
<feature type="compositionally biased region" description="Low complexity" evidence="1">
    <location>
        <begin position="542"/>
        <end position="551"/>
    </location>
</feature>
<dbReference type="EMBL" id="JAVRFH010000033">
    <property type="protein sequence ID" value="MDT0613899.1"/>
    <property type="molecule type" value="Genomic_DNA"/>
</dbReference>
<comment type="caution">
    <text evidence="2">The sequence shown here is derived from an EMBL/GenBank/DDBJ whole genome shotgun (WGS) entry which is preliminary data.</text>
</comment>
<evidence type="ECO:0000313" key="3">
    <source>
        <dbReference type="Proteomes" id="UP001180724"/>
    </source>
</evidence>
<dbReference type="Proteomes" id="UP001180724">
    <property type="component" value="Unassembled WGS sequence"/>
</dbReference>
<name>A0ABU3AUR5_9ACTN</name>
<dbReference type="InterPro" id="IPR049762">
    <property type="entry name" value="PoNe_dom"/>
</dbReference>
<evidence type="ECO:0008006" key="4">
    <source>
        <dbReference type="Google" id="ProtNLM"/>
    </source>
</evidence>
<organism evidence="2 3">
    <name type="scientific">Streptomyces lancefieldiae</name>
    <dbReference type="NCBI Taxonomy" id="3075520"/>
    <lineage>
        <taxon>Bacteria</taxon>
        <taxon>Bacillati</taxon>
        <taxon>Actinomycetota</taxon>
        <taxon>Actinomycetes</taxon>
        <taxon>Kitasatosporales</taxon>
        <taxon>Streptomycetaceae</taxon>
        <taxon>Streptomyces</taxon>
    </lineage>
</organism>
<protein>
    <recommendedName>
        <fullName evidence="4">WXG100 family type VII secretion target</fullName>
    </recommendedName>
</protein>
<gene>
    <name evidence="2" type="ORF">RM812_27275</name>
</gene>
<proteinExistence type="predicted"/>
<keyword evidence="3" id="KW-1185">Reference proteome</keyword>
<evidence type="ECO:0000256" key="1">
    <source>
        <dbReference type="SAM" id="MobiDB-lite"/>
    </source>
</evidence>
<feature type="compositionally biased region" description="Basic and acidic residues" evidence="1">
    <location>
        <begin position="410"/>
        <end position="425"/>
    </location>
</feature>
<dbReference type="RefSeq" id="WP_311577443.1">
    <property type="nucleotide sequence ID" value="NZ_JAVRFH010000033.1"/>
</dbReference>